<evidence type="ECO:0000313" key="3">
    <source>
        <dbReference type="EMBL" id="MFD1717430.1"/>
    </source>
</evidence>
<keyword evidence="4" id="KW-1185">Reference proteome</keyword>
<feature type="signal peptide" evidence="2">
    <location>
        <begin position="1"/>
        <end position="24"/>
    </location>
</feature>
<feature type="chain" id="PRO_5047148087" description="LppX_LprAFG lipoprotein" evidence="2">
    <location>
        <begin position="25"/>
        <end position="271"/>
    </location>
</feature>
<reference evidence="4" key="1">
    <citation type="journal article" date="2019" name="Int. J. Syst. Evol. Microbiol.">
        <title>The Global Catalogue of Microorganisms (GCM) 10K type strain sequencing project: providing services to taxonomists for standard genome sequencing and annotation.</title>
        <authorList>
            <consortium name="The Broad Institute Genomics Platform"/>
            <consortium name="The Broad Institute Genome Sequencing Center for Infectious Disease"/>
            <person name="Wu L."/>
            <person name="Ma J."/>
        </authorList>
    </citation>
    <scope>NUCLEOTIDE SEQUENCE [LARGE SCALE GENOMIC DNA]</scope>
    <source>
        <strain evidence="4">JCM 17130</strain>
    </source>
</reference>
<organism evidence="3 4">
    <name type="scientific">Georgenia deserti</name>
    <dbReference type="NCBI Taxonomy" id="2093781"/>
    <lineage>
        <taxon>Bacteria</taxon>
        <taxon>Bacillati</taxon>
        <taxon>Actinomycetota</taxon>
        <taxon>Actinomycetes</taxon>
        <taxon>Micrococcales</taxon>
        <taxon>Bogoriellaceae</taxon>
        <taxon>Georgenia</taxon>
    </lineage>
</organism>
<dbReference type="Proteomes" id="UP001597277">
    <property type="component" value="Unassembled WGS sequence"/>
</dbReference>
<gene>
    <name evidence="3" type="ORF">ACFSE6_06265</name>
</gene>
<comment type="caution">
    <text evidence="3">The sequence shown here is derived from an EMBL/GenBank/DDBJ whole genome shotgun (WGS) entry which is preliminary data.</text>
</comment>
<keyword evidence="2" id="KW-0732">Signal</keyword>
<sequence length="271" mass="28484">MSAPRRPRARAAIALLLLVLMSVAGCQHEEDDGGDGRGSQPEPRPVTDDEAERLATMRFRNFDAGSRQVSASYQDGGHEVQVEGWFDYAGGGGYAAVSTDGVPSDVVVWDHEHVAVTAAPATASGPPVEWLGPPPQSFDGWSIAPLDPSASPIEALFAMLARLGNDRPENPLLLREGGALWLREDDVGGEAVTVFAGPTSGSDRGTDDQQPSPEDDGGPPDPAAAGVRYWIDEAGMAHRVEIRLADGWARVDLTDNDGPDIGPPPHPAGAS</sequence>
<protein>
    <recommendedName>
        <fullName evidence="5">LppX_LprAFG lipoprotein</fullName>
    </recommendedName>
</protein>
<evidence type="ECO:0000256" key="2">
    <source>
        <dbReference type="SAM" id="SignalP"/>
    </source>
</evidence>
<dbReference type="PROSITE" id="PS51257">
    <property type="entry name" value="PROKAR_LIPOPROTEIN"/>
    <property type="match status" value="1"/>
</dbReference>
<feature type="region of interest" description="Disordered" evidence="1">
    <location>
        <begin position="251"/>
        <end position="271"/>
    </location>
</feature>
<name>A0ABW4L484_9MICO</name>
<accession>A0ABW4L484</accession>
<feature type="compositionally biased region" description="Polar residues" evidence="1">
    <location>
        <begin position="199"/>
        <end position="212"/>
    </location>
</feature>
<feature type="region of interest" description="Disordered" evidence="1">
    <location>
        <begin position="28"/>
        <end position="48"/>
    </location>
</feature>
<evidence type="ECO:0008006" key="5">
    <source>
        <dbReference type="Google" id="ProtNLM"/>
    </source>
</evidence>
<evidence type="ECO:0000313" key="4">
    <source>
        <dbReference type="Proteomes" id="UP001597277"/>
    </source>
</evidence>
<feature type="compositionally biased region" description="Pro residues" evidence="1">
    <location>
        <begin position="261"/>
        <end position="271"/>
    </location>
</feature>
<proteinExistence type="predicted"/>
<dbReference type="EMBL" id="JBHUEE010000002">
    <property type="protein sequence ID" value="MFD1717430.1"/>
    <property type="molecule type" value="Genomic_DNA"/>
</dbReference>
<evidence type="ECO:0000256" key="1">
    <source>
        <dbReference type="SAM" id="MobiDB-lite"/>
    </source>
</evidence>
<dbReference type="RefSeq" id="WP_388003643.1">
    <property type="nucleotide sequence ID" value="NZ_JBHUEE010000002.1"/>
</dbReference>
<feature type="region of interest" description="Disordered" evidence="1">
    <location>
        <begin position="193"/>
        <end position="225"/>
    </location>
</feature>